<protein>
    <recommendedName>
        <fullName evidence="1">MATH domain-containing protein</fullName>
    </recommendedName>
</protein>
<dbReference type="Proteomes" id="UP001210211">
    <property type="component" value="Unassembled WGS sequence"/>
</dbReference>
<sequence length="314" mass="35201">MGSSHSSHSSVHETEPPKKHVFVWKIDGFTSLLEHGNGLITTSFEMHGISWTFSMNPKDEKSGATSSEEHVSLFLDTLPSANCMLQTKLKFFIHDRKYGKHAECDVSHTYMRSSFRSGAACMVPLETLKNPSAGFLKNDTISVGVELIQLEKVPFYGLETRTSIQKNMSSGSYCWYIDDFFQLKRPTASSDPFKIAGYTWRLQLEQGGYFNEGYVSLYLTPDISKSQLPPSSGVLVEVVFSIKKSQSGGFKKSGCYHLTRNHPTWGLNLMTYEKFEDPANGYLIKGRCTFEVSIGILGCSNGFVSMYPKELHDL</sequence>
<dbReference type="AlphaFoldDB" id="A0AAD6EV73"/>
<accession>A0AAD6EV73</accession>
<organism evidence="2 3">
    <name type="scientific">Rhynchospora tenuis</name>
    <dbReference type="NCBI Taxonomy" id="198213"/>
    <lineage>
        <taxon>Eukaryota</taxon>
        <taxon>Viridiplantae</taxon>
        <taxon>Streptophyta</taxon>
        <taxon>Embryophyta</taxon>
        <taxon>Tracheophyta</taxon>
        <taxon>Spermatophyta</taxon>
        <taxon>Magnoliopsida</taxon>
        <taxon>Liliopsida</taxon>
        <taxon>Poales</taxon>
        <taxon>Cyperaceae</taxon>
        <taxon>Cyperoideae</taxon>
        <taxon>Rhynchosporeae</taxon>
        <taxon>Rhynchospora</taxon>
    </lineage>
</organism>
<dbReference type="Gene3D" id="2.60.210.10">
    <property type="entry name" value="Apoptosis, Tumor Necrosis Factor Receptor Associated Protein 2, Chain A"/>
    <property type="match status" value="2"/>
</dbReference>
<dbReference type="EMBL" id="JAMRDG010000001">
    <property type="protein sequence ID" value="KAJ3702298.1"/>
    <property type="molecule type" value="Genomic_DNA"/>
</dbReference>
<dbReference type="PANTHER" id="PTHR46162">
    <property type="entry name" value="TRAF-LIKE FAMILY PROTEIN"/>
    <property type="match status" value="1"/>
</dbReference>
<feature type="domain" description="MATH" evidence="1">
    <location>
        <begin position="19"/>
        <end position="147"/>
    </location>
</feature>
<dbReference type="InterPro" id="IPR002083">
    <property type="entry name" value="MATH/TRAF_dom"/>
</dbReference>
<dbReference type="InterPro" id="IPR008974">
    <property type="entry name" value="TRAF-like"/>
</dbReference>
<evidence type="ECO:0000313" key="2">
    <source>
        <dbReference type="EMBL" id="KAJ3702298.1"/>
    </source>
</evidence>
<comment type="caution">
    <text evidence="2">The sequence shown here is derived from an EMBL/GenBank/DDBJ whole genome shotgun (WGS) entry which is preliminary data.</text>
</comment>
<gene>
    <name evidence="2" type="ORF">LUZ61_006003</name>
</gene>
<dbReference type="PANTHER" id="PTHR46162:SF2">
    <property type="entry name" value="ANKYRIN REPEAT-CONTAINING PROTEIN-RELATED"/>
    <property type="match status" value="1"/>
</dbReference>
<feature type="domain" description="MATH" evidence="1">
    <location>
        <begin position="170"/>
        <end position="294"/>
    </location>
</feature>
<reference evidence="2 3" key="1">
    <citation type="journal article" date="2022" name="Cell">
        <title>Repeat-based holocentromeres influence genome architecture and karyotype evolution.</title>
        <authorList>
            <person name="Hofstatter P.G."/>
            <person name="Thangavel G."/>
            <person name="Lux T."/>
            <person name="Neumann P."/>
            <person name="Vondrak T."/>
            <person name="Novak P."/>
            <person name="Zhang M."/>
            <person name="Costa L."/>
            <person name="Castellani M."/>
            <person name="Scott A."/>
            <person name="Toegelov H."/>
            <person name="Fuchs J."/>
            <person name="Mata-Sucre Y."/>
            <person name="Dias Y."/>
            <person name="Vanzela A.L.L."/>
            <person name="Huettel B."/>
            <person name="Almeida C.C.S."/>
            <person name="Simkova H."/>
            <person name="Souza G."/>
            <person name="Pedrosa-Harand A."/>
            <person name="Macas J."/>
            <person name="Mayer K.F.X."/>
            <person name="Houben A."/>
            <person name="Marques A."/>
        </authorList>
    </citation>
    <scope>NUCLEOTIDE SEQUENCE [LARGE SCALE GENOMIC DNA]</scope>
    <source>
        <strain evidence="2">RhyTen1mFocal</strain>
    </source>
</reference>
<keyword evidence="3" id="KW-1185">Reference proteome</keyword>
<dbReference type="PROSITE" id="PS50144">
    <property type="entry name" value="MATH"/>
    <property type="match status" value="2"/>
</dbReference>
<dbReference type="CDD" id="cd00121">
    <property type="entry name" value="MATH"/>
    <property type="match status" value="2"/>
</dbReference>
<proteinExistence type="predicted"/>
<evidence type="ECO:0000313" key="3">
    <source>
        <dbReference type="Proteomes" id="UP001210211"/>
    </source>
</evidence>
<evidence type="ECO:0000259" key="1">
    <source>
        <dbReference type="PROSITE" id="PS50144"/>
    </source>
</evidence>
<name>A0AAD6EV73_9POAL</name>
<dbReference type="SUPFAM" id="SSF49599">
    <property type="entry name" value="TRAF domain-like"/>
    <property type="match status" value="2"/>
</dbReference>
<dbReference type="Pfam" id="PF22486">
    <property type="entry name" value="MATH_2"/>
    <property type="match status" value="2"/>
</dbReference>